<dbReference type="PANTHER" id="PTHR33969:SF2">
    <property type="entry name" value="SEGREGATION AND CONDENSATION PROTEIN A"/>
    <property type="match status" value="1"/>
</dbReference>
<evidence type="ECO:0000313" key="3">
    <source>
        <dbReference type="Proteomes" id="UP000559860"/>
    </source>
</evidence>
<dbReference type="PANTHER" id="PTHR33969">
    <property type="entry name" value="SEGREGATION AND CONDENSATION PROTEIN A"/>
    <property type="match status" value="1"/>
</dbReference>
<dbReference type="Gene3D" id="6.10.250.2410">
    <property type="match status" value="1"/>
</dbReference>
<comment type="caution">
    <text evidence="2">The sequence shown here is derived from an EMBL/GenBank/DDBJ whole genome shotgun (WGS) entry which is preliminary data.</text>
</comment>
<dbReference type="InterPro" id="IPR003768">
    <property type="entry name" value="ScpA"/>
</dbReference>
<evidence type="ECO:0000256" key="1">
    <source>
        <dbReference type="ARBA" id="ARBA00044777"/>
    </source>
</evidence>
<organism evidence="2 3">
    <name type="scientific">Gluconacetobacter aggeris</name>
    <dbReference type="NCBI Taxonomy" id="1286186"/>
    <lineage>
        <taxon>Bacteria</taxon>
        <taxon>Pseudomonadati</taxon>
        <taxon>Pseudomonadota</taxon>
        <taxon>Alphaproteobacteria</taxon>
        <taxon>Acetobacterales</taxon>
        <taxon>Acetobacteraceae</taxon>
        <taxon>Gluconacetobacter</taxon>
    </lineage>
</organism>
<sequence>MAPESDAEWERSARAPGMPELHLAGYDGPLDLLLDLAERQRIDLGGMSMADLAAQFVAGLAAAHHTVPLERRADWLTWAVRLVLLRSRLMFGAVQEREEAEQEARRTAGQLEELLRMRAAADWLARRPQLGRDVFAGTTAGASPVAGGRPAGGYFELMAACLTVLEHDLPETAPAALQIRSLGLWTISEALARIRVVLTTGAVCQGWAQFLPALPDGPDLTLRRRAALAGTFVAALELARIGELDLDQVVGADAPSRSRPSVAR</sequence>
<gene>
    <name evidence="2" type="ORF">HLH36_18815</name>
</gene>
<dbReference type="AlphaFoldDB" id="A0A7W4NYA8"/>
<proteinExistence type="predicted"/>
<reference evidence="2 3" key="1">
    <citation type="submission" date="2020-04" db="EMBL/GenBank/DDBJ databases">
        <title>Description of novel Gluconacetobacter.</title>
        <authorList>
            <person name="Sombolestani A."/>
        </authorList>
    </citation>
    <scope>NUCLEOTIDE SEQUENCE [LARGE SCALE GENOMIC DNA]</scope>
    <source>
        <strain evidence="2 3">LMG 27801</strain>
    </source>
</reference>
<dbReference type="EMBL" id="JABEQD010000023">
    <property type="protein sequence ID" value="MBB2170369.1"/>
    <property type="molecule type" value="Genomic_DNA"/>
</dbReference>
<accession>A0A7W4NYA8</accession>
<evidence type="ECO:0000313" key="2">
    <source>
        <dbReference type="EMBL" id="MBB2170369.1"/>
    </source>
</evidence>
<dbReference type="Proteomes" id="UP000559860">
    <property type="component" value="Unassembled WGS sequence"/>
</dbReference>
<protein>
    <recommendedName>
        <fullName evidence="1">Segregation and condensation protein A</fullName>
    </recommendedName>
</protein>
<dbReference type="RefSeq" id="WP_182987811.1">
    <property type="nucleotide sequence ID" value="NZ_JABEQD010000023.1"/>
</dbReference>
<name>A0A7W4NYA8_9PROT</name>
<keyword evidence="3" id="KW-1185">Reference proteome</keyword>